<dbReference type="Gramene" id="KFK41332">
    <property type="protein sequence ID" value="KFK41332"/>
    <property type="gene ID" value="AALP_AA2G116300"/>
</dbReference>
<dbReference type="OMA" id="FPGFQIC"/>
<evidence type="ECO:0000313" key="1">
    <source>
        <dbReference type="EMBL" id="KFK41332.1"/>
    </source>
</evidence>
<dbReference type="Proteomes" id="UP000029120">
    <property type="component" value="Chromosome 2"/>
</dbReference>
<name>A0A087HGT0_ARAAL</name>
<dbReference type="eggNOG" id="ENOG502S8B8">
    <property type="taxonomic scope" value="Eukaryota"/>
</dbReference>
<dbReference type="OrthoDB" id="1112261at2759"/>
<organism evidence="1 2">
    <name type="scientific">Arabis alpina</name>
    <name type="common">Alpine rock-cress</name>
    <dbReference type="NCBI Taxonomy" id="50452"/>
    <lineage>
        <taxon>Eukaryota</taxon>
        <taxon>Viridiplantae</taxon>
        <taxon>Streptophyta</taxon>
        <taxon>Embryophyta</taxon>
        <taxon>Tracheophyta</taxon>
        <taxon>Spermatophyta</taxon>
        <taxon>Magnoliopsida</taxon>
        <taxon>eudicotyledons</taxon>
        <taxon>Gunneridae</taxon>
        <taxon>Pentapetalae</taxon>
        <taxon>rosids</taxon>
        <taxon>malvids</taxon>
        <taxon>Brassicales</taxon>
        <taxon>Brassicaceae</taxon>
        <taxon>Arabideae</taxon>
        <taxon>Arabis</taxon>
    </lineage>
</organism>
<protein>
    <submittedName>
        <fullName evidence="1">Uncharacterized protein</fullName>
    </submittedName>
</protein>
<proteinExistence type="predicted"/>
<dbReference type="AlphaFoldDB" id="A0A087HGT0"/>
<keyword evidence="2" id="KW-1185">Reference proteome</keyword>
<dbReference type="EMBL" id="CM002870">
    <property type="protein sequence ID" value="KFK41332.1"/>
    <property type="molecule type" value="Genomic_DNA"/>
</dbReference>
<gene>
    <name evidence="1" type="ordered locus">AALP_Aa2g116300</name>
</gene>
<evidence type="ECO:0000313" key="2">
    <source>
        <dbReference type="Proteomes" id="UP000029120"/>
    </source>
</evidence>
<accession>A0A087HGT0</accession>
<sequence>MEETKRVGDPFPGFEMKSHNDDCVFRRSQSCRLQRRAPCPLLLPPRPPPSMAAPSSATAVSASASASASAFCQNGTDAIPLLSPLVLPSMLQPNPTTTSH</sequence>
<reference evidence="2" key="1">
    <citation type="journal article" date="2015" name="Nat. Plants">
        <title>Genome expansion of Arabis alpina linked with retrotransposition and reduced symmetric DNA methylation.</title>
        <authorList>
            <person name="Willing E.M."/>
            <person name="Rawat V."/>
            <person name="Mandakova T."/>
            <person name="Maumus F."/>
            <person name="James G.V."/>
            <person name="Nordstroem K.J."/>
            <person name="Becker C."/>
            <person name="Warthmann N."/>
            <person name="Chica C."/>
            <person name="Szarzynska B."/>
            <person name="Zytnicki M."/>
            <person name="Albani M.C."/>
            <person name="Kiefer C."/>
            <person name="Bergonzi S."/>
            <person name="Castaings L."/>
            <person name="Mateos J.L."/>
            <person name="Berns M.C."/>
            <person name="Bujdoso N."/>
            <person name="Piofczyk T."/>
            <person name="de Lorenzo L."/>
            <person name="Barrero-Sicilia C."/>
            <person name="Mateos I."/>
            <person name="Piednoel M."/>
            <person name="Hagmann J."/>
            <person name="Chen-Min-Tao R."/>
            <person name="Iglesias-Fernandez R."/>
            <person name="Schuster S.C."/>
            <person name="Alonso-Blanco C."/>
            <person name="Roudier F."/>
            <person name="Carbonero P."/>
            <person name="Paz-Ares J."/>
            <person name="Davis S.J."/>
            <person name="Pecinka A."/>
            <person name="Quesneville H."/>
            <person name="Colot V."/>
            <person name="Lysak M.A."/>
            <person name="Weigel D."/>
            <person name="Coupland G."/>
            <person name="Schneeberger K."/>
        </authorList>
    </citation>
    <scope>NUCLEOTIDE SEQUENCE [LARGE SCALE GENOMIC DNA]</scope>
    <source>
        <strain evidence="2">cv. Pajares</strain>
    </source>
</reference>